<organism evidence="2 3">
    <name type="scientific">Plantactinospora siamensis</name>
    <dbReference type="NCBI Taxonomy" id="555372"/>
    <lineage>
        <taxon>Bacteria</taxon>
        <taxon>Bacillati</taxon>
        <taxon>Actinomycetota</taxon>
        <taxon>Actinomycetes</taxon>
        <taxon>Micromonosporales</taxon>
        <taxon>Micromonosporaceae</taxon>
        <taxon>Plantactinospora</taxon>
    </lineage>
</organism>
<dbReference type="RefSeq" id="WP_377339847.1">
    <property type="nucleotide sequence ID" value="NZ_JBHLUE010000012.1"/>
</dbReference>
<dbReference type="Pfam" id="PF12802">
    <property type="entry name" value="MarR_2"/>
    <property type="match status" value="1"/>
</dbReference>
<evidence type="ECO:0000313" key="2">
    <source>
        <dbReference type="EMBL" id="MFC0565718.1"/>
    </source>
</evidence>
<evidence type="ECO:0000313" key="3">
    <source>
        <dbReference type="Proteomes" id="UP001589894"/>
    </source>
</evidence>
<dbReference type="PROSITE" id="PS50995">
    <property type="entry name" value="HTH_MARR_2"/>
    <property type="match status" value="1"/>
</dbReference>
<sequence length="147" mass="16092">MDVRDQKPAPAANAAARDLVVLFRRLRGRMRDISTNGLTPSQASVLLRLDKDGASSTTLLATAEGVRPQSMTATLNGLRERGLIERHPDPEDGRRTVITLSEAGRAQVGDDRRGRRDWLAQTLEERLTPEQLALVNTALALVSEAIE</sequence>
<dbReference type="SMART" id="SM00347">
    <property type="entry name" value="HTH_MARR"/>
    <property type="match status" value="1"/>
</dbReference>
<dbReference type="PANTHER" id="PTHR39515:SF2">
    <property type="entry name" value="HTH-TYPE TRANSCRIPTIONAL REGULATOR RV0880"/>
    <property type="match status" value="1"/>
</dbReference>
<dbReference type="InterPro" id="IPR036390">
    <property type="entry name" value="WH_DNA-bd_sf"/>
</dbReference>
<accession>A0ABV6P095</accession>
<dbReference type="EMBL" id="JBHLUE010000012">
    <property type="protein sequence ID" value="MFC0565718.1"/>
    <property type="molecule type" value="Genomic_DNA"/>
</dbReference>
<reference evidence="2 3" key="1">
    <citation type="submission" date="2024-09" db="EMBL/GenBank/DDBJ databases">
        <authorList>
            <person name="Sun Q."/>
            <person name="Mori K."/>
        </authorList>
    </citation>
    <scope>NUCLEOTIDE SEQUENCE [LARGE SCALE GENOMIC DNA]</scope>
    <source>
        <strain evidence="2 3">TBRC 2205</strain>
    </source>
</reference>
<dbReference type="InterPro" id="IPR036388">
    <property type="entry name" value="WH-like_DNA-bd_sf"/>
</dbReference>
<keyword evidence="3" id="KW-1185">Reference proteome</keyword>
<dbReference type="Proteomes" id="UP001589894">
    <property type="component" value="Unassembled WGS sequence"/>
</dbReference>
<dbReference type="InterPro" id="IPR000835">
    <property type="entry name" value="HTH_MarR-typ"/>
</dbReference>
<dbReference type="SUPFAM" id="SSF46785">
    <property type="entry name" value="Winged helix' DNA-binding domain"/>
    <property type="match status" value="1"/>
</dbReference>
<evidence type="ECO:0000259" key="1">
    <source>
        <dbReference type="PROSITE" id="PS50995"/>
    </source>
</evidence>
<dbReference type="InterPro" id="IPR052526">
    <property type="entry name" value="HTH-type_Bedaq_tolerance"/>
</dbReference>
<proteinExistence type="predicted"/>
<protein>
    <submittedName>
        <fullName evidence="2">MarR family winged helix-turn-helix transcriptional regulator</fullName>
    </submittedName>
</protein>
<dbReference type="PANTHER" id="PTHR39515">
    <property type="entry name" value="CONSERVED PROTEIN"/>
    <property type="match status" value="1"/>
</dbReference>
<gene>
    <name evidence="2" type="ORF">ACFFHU_16465</name>
</gene>
<feature type="domain" description="HTH marR-type" evidence="1">
    <location>
        <begin position="12"/>
        <end position="144"/>
    </location>
</feature>
<comment type="caution">
    <text evidence="2">The sequence shown here is derived from an EMBL/GenBank/DDBJ whole genome shotgun (WGS) entry which is preliminary data.</text>
</comment>
<name>A0ABV6P095_9ACTN</name>
<dbReference type="Gene3D" id="1.10.10.10">
    <property type="entry name" value="Winged helix-like DNA-binding domain superfamily/Winged helix DNA-binding domain"/>
    <property type="match status" value="1"/>
</dbReference>